<dbReference type="Pfam" id="PF07730">
    <property type="entry name" value="HisKA_3"/>
    <property type="match status" value="1"/>
</dbReference>
<dbReference type="GO" id="GO:0000155">
    <property type="term" value="F:phosphorelay sensor kinase activity"/>
    <property type="evidence" value="ECO:0007669"/>
    <property type="project" value="InterPro"/>
</dbReference>
<feature type="transmembrane region" description="Helical" evidence="18">
    <location>
        <begin position="135"/>
        <end position="156"/>
    </location>
</feature>
<feature type="transmembrane region" description="Helical" evidence="18">
    <location>
        <begin position="12"/>
        <end position="34"/>
    </location>
</feature>
<dbReference type="PRINTS" id="PR00344">
    <property type="entry name" value="BCTRLSENSOR"/>
</dbReference>
<evidence type="ECO:0000256" key="8">
    <source>
        <dbReference type="ARBA" id="ARBA00022679"/>
    </source>
</evidence>
<evidence type="ECO:0000256" key="2">
    <source>
        <dbReference type="ARBA" id="ARBA00001966"/>
    </source>
</evidence>
<dbReference type="CDD" id="cd16917">
    <property type="entry name" value="HATPase_UhpB-NarQ-NarX-like"/>
    <property type="match status" value="1"/>
</dbReference>
<dbReference type="PANTHER" id="PTHR24421">
    <property type="entry name" value="NITRATE/NITRITE SENSOR PROTEIN NARX-RELATED"/>
    <property type="match status" value="1"/>
</dbReference>
<dbReference type="InterPro" id="IPR011712">
    <property type="entry name" value="Sig_transdc_His_kin_sub3_dim/P"/>
</dbReference>
<evidence type="ECO:0000256" key="13">
    <source>
        <dbReference type="ARBA" id="ARBA00023014"/>
    </source>
</evidence>
<keyword evidence="9" id="KW-0479">Metal-binding</keyword>
<feature type="domain" description="Histidine kinase" evidence="19">
    <location>
        <begin position="195"/>
        <end position="389"/>
    </location>
</feature>
<dbReference type="InterPro" id="IPR036890">
    <property type="entry name" value="HATPase_C_sf"/>
</dbReference>
<dbReference type="InterPro" id="IPR004358">
    <property type="entry name" value="Sig_transdc_His_kin-like_C"/>
</dbReference>
<evidence type="ECO:0000256" key="15">
    <source>
        <dbReference type="ARBA" id="ARBA00030800"/>
    </source>
</evidence>
<proteinExistence type="predicted"/>
<keyword evidence="16" id="KW-0175">Coiled coil</keyword>
<dbReference type="EC" id="2.7.13.3" evidence="4"/>
<keyword evidence="13" id="KW-0411">Iron-sulfur</keyword>
<sequence>MIGRELRVTGNRWWHVLFAATMLVVAGIFAANAASGNDERLSFAALVAMSVAYVAFGRRGFESRPHAVAFLAVVVVALGVGTAGDPNMATTQCIALPLVWIQLSRTRDAIVGNVVAVTAVAIGMAAFFDFSSQGLVEAALIEGISLVGSLCLGLWISRVFELSDERRRLVEELRAAQGRVEALSREAGATSERERLARDLHDTIAQSLTGLVLLSQRASREIAGGDSPRASETLALIEETARDTLAETRSLVAAGAPVDLDAGLSAALERLASRFSRETGVPVAVESDVAPGAVSRDTEVVLLRVAQEALANVRKHARATTARIRLSGDDARATMEIVDDGCGFDASGATDGYGLAGMRARIELAAGSVSVDSGPGRGTRLTVSVPGVPAAPAPLGSTPVSSPASSLGAAS</sequence>
<feature type="transmembrane region" description="Helical" evidence="18">
    <location>
        <begin position="109"/>
        <end position="128"/>
    </location>
</feature>
<dbReference type="PANTHER" id="PTHR24421:SF63">
    <property type="entry name" value="SENSOR HISTIDINE KINASE DESK"/>
    <property type="match status" value="1"/>
</dbReference>
<feature type="transmembrane region" description="Helical" evidence="18">
    <location>
        <begin position="40"/>
        <end position="56"/>
    </location>
</feature>
<evidence type="ECO:0000256" key="1">
    <source>
        <dbReference type="ARBA" id="ARBA00000085"/>
    </source>
</evidence>
<evidence type="ECO:0000256" key="5">
    <source>
        <dbReference type="ARBA" id="ARBA00017322"/>
    </source>
</evidence>
<evidence type="ECO:0000256" key="14">
    <source>
        <dbReference type="ARBA" id="ARBA00024827"/>
    </source>
</evidence>
<keyword evidence="18" id="KW-0472">Membrane</keyword>
<feature type="coiled-coil region" evidence="16">
    <location>
        <begin position="159"/>
        <end position="186"/>
    </location>
</feature>
<evidence type="ECO:0000256" key="9">
    <source>
        <dbReference type="ARBA" id="ARBA00022723"/>
    </source>
</evidence>
<dbReference type="GO" id="GO:0046872">
    <property type="term" value="F:metal ion binding"/>
    <property type="evidence" value="ECO:0007669"/>
    <property type="project" value="UniProtKB-KW"/>
</dbReference>
<dbReference type="GO" id="GO:0005737">
    <property type="term" value="C:cytoplasm"/>
    <property type="evidence" value="ECO:0007669"/>
    <property type="project" value="UniProtKB-SubCell"/>
</dbReference>
<dbReference type="OrthoDB" id="144293at2"/>
<keyword evidence="21" id="KW-1185">Reference proteome</keyword>
<keyword evidence="12" id="KW-0902">Two-component regulatory system</keyword>
<keyword evidence="11" id="KW-0408">Iron</keyword>
<accession>A0A495IKH1</accession>
<organism evidence="20 21">
    <name type="scientific">Frondihabitans australicus</name>
    <dbReference type="NCBI Taxonomy" id="386892"/>
    <lineage>
        <taxon>Bacteria</taxon>
        <taxon>Bacillati</taxon>
        <taxon>Actinomycetota</taxon>
        <taxon>Actinomycetes</taxon>
        <taxon>Micrococcales</taxon>
        <taxon>Microbacteriaceae</taxon>
        <taxon>Frondihabitans</taxon>
    </lineage>
</organism>
<dbReference type="InterPro" id="IPR050482">
    <property type="entry name" value="Sensor_HK_TwoCompSys"/>
</dbReference>
<dbReference type="EMBL" id="RBKS01000001">
    <property type="protein sequence ID" value="RKR75636.1"/>
    <property type="molecule type" value="Genomic_DNA"/>
</dbReference>
<evidence type="ECO:0000256" key="16">
    <source>
        <dbReference type="SAM" id="Coils"/>
    </source>
</evidence>
<dbReference type="InterPro" id="IPR017205">
    <property type="entry name" value="Sig_transdc_His_kinase_ChrS"/>
</dbReference>
<dbReference type="GO" id="GO:0046983">
    <property type="term" value="F:protein dimerization activity"/>
    <property type="evidence" value="ECO:0007669"/>
    <property type="project" value="InterPro"/>
</dbReference>
<comment type="function">
    <text evidence="14">Member of the two-component regulatory system NreB/NreC involved in the control of dissimilatory nitrate/nitrite reduction in response to oxygen. NreB functions as a direct oxygen sensor histidine kinase which is autophosphorylated, in the absence of oxygen, probably at the conserved histidine residue, and transfers its phosphate group probably to a conserved aspartate residue of NreC. NreB/NreC activates the expression of the nitrate (narGHJI) and nitrite (nir) reductase operons, as well as the putative nitrate transporter gene narT.</text>
</comment>
<evidence type="ECO:0000313" key="20">
    <source>
        <dbReference type="EMBL" id="RKR75636.1"/>
    </source>
</evidence>
<keyword evidence="18" id="KW-1133">Transmembrane helix</keyword>
<keyword evidence="18" id="KW-0812">Transmembrane</keyword>
<evidence type="ECO:0000256" key="4">
    <source>
        <dbReference type="ARBA" id="ARBA00012438"/>
    </source>
</evidence>
<evidence type="ECO:0000256" key="7">
    <source>
        <dbReference type="ARBA" id="ARBA00022490"/>
    </source>
</evidence>
<keyword evidence="8" id="KW-0808">Transferase</keyword>
<evidence type="ECO:0000256" key="3">
    <source>
        <dbReference type="ARBA" id="ARBA00004496"/>
    </source>
</evidence>
<dbReference type="Gene3D" id="1.20.5.1930">
    <property type="match status" value="1"/>
</dbReference>
<dbReference type="GO" id="GO:0016020">
    <property type="term" value="C:membrane"/>
    <property type="evidence" value="ECO:0007669"/>
    <property type="project" value="InterPro"/>
</dbReference>
<comment type="caution">
    <text evidence="20">The sequence shown here is derived from an EMBL/GenBank/DDBJ whole genome shotgun (WGS) entry which is preliminary data.</text>
</comment>
<evidence type="ECO:0000256" key="6">
    <source>
        <dbReference type="ARBA" id="ARBA00022485"/>
    </source>
</evidence>
<evidence type="ECO:0000256" key="17">
    <source>
        <dbReference type="SAM" id="MobiDB-lite"/>
    </source>
</evidence>
<keyword evidence="6" id="KW-0004">4Fe-4S</keyword>
<evidence type="ECO:0000256" key="18">
    <source>
        <dbReference type="SAM" id="Phobius"/>
    </source>
</evidence>
<dbReference type="Gene3D" id="3.30.565.10">
    <property type="entry name" value="Histidine kinase-like ATPase, C-terminal domain"/>
    <property type="match status" value="1"/>
</dbReference>
<evidence type="ECO:0000313" key="21">
    <source>
        <dbReference type="Proteomes" id="UP000280008"/>
    </source>
</evidence>
<dbReference type="GO" id="GO:0051539">
    <property type="term" value="F:4 iron, 4 sulfur cluster binding"/>
    <property type="evidence" value="ECO:0007669"/>
    <property type="project" value="UniProtKB-KW"/>
</dbReference>
<dbReference type="InterPro" id="IPR005467">
    <property type="entry name" value="His_kinase_dom"/>
</dbReference>
<comment type="catalytic activity">
    <reaction evidence="1">
        <text>ATP + protein L-histidine = ADP + protein N-phospho-L-histidine.</text>
        <dbReference type="EC" id="2.7.13.3"/>
    </reaction>
</comment>
<dbReference type="Proteomes" id="UP000280008">
    <property type="component" value="Unassembled WGS sequence"/>
</dbReference>
<comment type="subcellular location">
    <subcellularLocation>
        <location evidence="3">Cytoplasm</location>
    </subcellularLocation>
</comment>
<evidence type="ECO:0000256" key="11">
    <source>
        <dbReference type="ARBA" id="ARBA00023004"/>
    </source>
</evidence>
<protein>
    <recommendedName>
        <fullName evidence="5">Oxygen sensor histidine kinase NreB</fullName>
        <ecNumber evidence="4">2.7.13.3</ecNumber>
    </recommendedName>
    <alternativeName>
        <fullName evidence="15">Nitrogen regulation protein B</fullName>
    </alternativeName>
</protein>
<dbReference type="Pfam" id="PF02518">
    <property type="entry name" value="HATPase_c"/>
    <property type="match status" value="1"/>
</dbReference>
<dbReference type="SUPFAM" id="SSF55874">
    <property type="entry name" value="ATPase domain of HSP90 chaperone/DNA topoisomerase II/histidine kinase"/>
    <property type="match status" value="1"/>
</dbReference>
<name>A0A495IKH1_9MICO</name>
<keyword evidence="10 20" id="KW-0418">Kinase</keyword>
<dbReference type="InterPro" id="IPR003594">
    <property type="entry name" value="HATPase_dom"/>
</dbReference>
<reference evidence="20 21" key="1">
    <citation type="submission" date="2018-10" db="EMBL/GenBank/DDBJ databases">
        <title>Sequencing the genomes of 1000 actinobacteria strains.</title>
        <authorList>
            <person name="Klenk H.-P."/>
        </authorList>
    </citation>
    <scope>NUCLEOTIDE SEQUENCE [LARGE SCALE GENOMIC DNA]</scope>
    <source>
        <strain evidence="20 21">DSM 17894</strain>
    </source>
</reference>
<keyword evidence="7" id="KW-0963">Cytoplasm</keyword>
<dbReference type="AlphaFoldDB" id="A0A495IKH1"/>
<dbReference type="SMART" id="SM00387">
    <property type="entry name" value="HATPase_c"/>
    <property type="match status" value="1"/>
</dbReference>
<evidence type="ECO:0000259" key="19">
    <source>
        <dbReference type="PROSITE" id="PS50109"/>
    </source>
</evidence>
<comment type="cofactor">
    <cofactor evidence="2">
        <name>[4Fe-4S] cluster</name>
        <dbReference type="ChEBI" id="CHEBI:49883"/>
    </cofactor>
</comment>
<feature type="region of interest" description="Disordered" evidence="17">
    <location>
        <begin position="369"/>
        <end position="411"/>
    </location>
</feature>
<evidence type="ECO:0000256" key="12">
    <source>
        <dbReference type="ARBA" id="ARBA00023012"/>
    </source>
</evidence>
<dbReference type="PROSITE" id="PS50109">
    <property type="entry name" value="HIS_KIN"/>
    <property type="match status" value="1"/>
</dbReference>
<gene>
    <name evidence="20" type="ORF">C8E83_2784</name>
</gene>
<dbReference type="PIRSF" id="PIRSF037434">
    <property type="entry name" value="STHK_ChrS"/>
    <property type="match status" value="1"/>
</dbReference>
<evidence type="ECO:0000256" key="10">
    <source>
        <dbReference type="ARBA" id="ARBA00022777"/>
    </source>
</evidence>